<name>A0ABT5D4C1_9BACT</name>
<sequence length="302" mass="35060">MADIFIAARAHESESLETPEERIQQRSPRTTGETLLCMRQQLEHFYARRDSRAIFLRAYYIMTTEVRAAIHGEGDYQQPIFFDGEWVDEVAARFSRLYFSSLKAPACEAWKRAHALAGEAHSSVIENLMLGINAHINYDLAFGIHALLREGGEYLNPERLARRRFDHDQINNILMRCIPKIQTVLAREFGGGIRIFSDLFGKLDELLTFTGLRSYRDRVWHNVLALLSARTSEERHKVEKRLDWESLQIAEVISQGSALNRMVWRVDGRLRDWRYKAPLLEQERAGGIRAQRASHHLLQRPF</sequence>
<organism evidence="1 2">
    <name type="scientific">Stigmatella ashevillensis</name>
    <dbReference type="NCBI Taxonomy" id="2995309"/>
    <lineage>
        <taxon>Bacteria</taxon>
        <taxon>Pseudomonadati</taxon>
        <taxon>Myxococcota</taxon>
        <taxon>Myxococcia</taxon>
        <taxon>Myxococcales</taxon>
        <taxon>Cystobacterineae</taxon>
        <taxon>Archangiaceae</taxon>
        <taxon>Stigmatella</taxon>
    </lineage>
</organism>
<dbReference type="Proteomes" id="UP001221838">
    <property type="component" value="Unassembled WGS sequence"/>
</dbReference>
<gene>
    <name evidence="1" type="ORF">POL68_04255</name>
</gene>
<keyword evidence="2" id="KW-1185">Reference proteome</keyword>
<reference evidence="1 2" key="1">
    <citation type="submission" date="2022-11" db="EMBL/GenBank/DDBJ databases">
        <title>Minimal conservation of predation-associated metabolite biosynthetic gene clusters underscores biosynthetic potential of Myxococcota including descriptions for ten novel species: Archangium lansinium sp. nov., Myxococcus landrumus sp. nov., Nannocystis bai.</title>
        <authorList>
            <person name="Ahearne A."/>
            <person name="Stevens C."/>
            <person name="Dowd S."/>
        </authorList>
    </citation>
    <scope>NUCLEOTIDE SEQUENCE [LARGE SCALE GENOMIC DNA]</scope>
    <source>
        <strain evidence="1 2">NCWAL01</strain>
    </source>
</reference>
<dbReference type="EMBL" id="JAQNDM010000002">
    <property type="protein sequence ID" value="MDC0707673.1"/>
    <property type="molecule type" value="Genomic_DNA"/>
</dbReference>
<evidence type="ECO:0000313" key="1">
    <source>
        <dbReference type="EMBL" id="MDC0707673.1"/>
    </source>
</evidence>
<dbReference type="Pfam" id="PF19458">
    <property type="entry name" value="DUF5995"/>
    <property type="match status" value="1"/>
</dbReference>
<protein>
    <submittedName>
        <fullName evidence="1">DUF5995 family protein</fullName>
    </submittedName>
</protein>
<accession>A0ABT5D4C1</accession>
<evidence type="ECO:0000313" key="2">
    <source>
        <dbReference type="Proteomes" id="UP001221838"/>
    </source>
</evidence>
<proteinExistence type="predicted"/>
<dbReference type="InterPro" id="IPR046037">
    <property type="entry name" value="DUF5995"/>
</dbReference>
<dbReference type="RefSeq" id="WP_272134910.1">
    <property type="nucleotide sequence ID" value="NZ_JAQNDM010000002.1"/>
</dbReference>
<comment type="caution">
    <text evidence="1">The sequence shown here is derived from an EMBL/GenBank/DDBJ whole genome shotgun (WGS) entry which is preliminary data.</text>
</comment>